<evidence type="ECO:0000256" key="3">
    <source>
        <dbReference type="ARBA" id="ARBA00022617"/>
    </source>
</evidence>
<dbReference type="Proteomes" id="UP001318860">
    <property type="component" value="Unassembled WGS sequence"/>
</dbReference>
<keyword evidence="12" id="KW-1185">Reference proteome</keyword>
<evidence type="ECO:0000256" key="8">
    <source>
        <dbReference type="ARBA" id="ARBA00023004"/>
    </source>
</evidence>
<dbReference type="Pfam" id="PF00067">
    <property type="entry name" value="p450"/>
    <property type="match status" value="1"/>
</dbReference>
<dbReference type="Gene3D" id="1.10.630.10">
    <property type="entry name" value="Cytochrome P450"/>
    <property type="match status" value="2"/>
</dbReference>
<dbReference type="InterPro" id="IPR036396">
    <property type="entry name" value="Cyt_P450_sf"/>
</dbReference>
<keyword evidence="7" id="KW-0560">Oxidoreductase</keyword>
<sequence length="303" mass="34337">MHKLEASEGLRQEKLKQLRDYLHESCTSKRVVNIGEVAFVTSINLLSGTLFSLDFASFDSNSAQEMKETVQGLMKILGTPNLADYFPLLKLIDPQGLRRGSEDLIVAGADTTIDSVQWAMTELLRNPHKMTKAKDELRTIIGENKQVEELDISRLPYLQAVIKETFRCHPAGPFLVPHKAEANVEINGYIVPEDTQILVNVWAIGRDSRIWSNPDIFEPERFLDNKIDYRGQHFELIAYGSGKRMCPGLPLAHVMVHLMIASLIHNFDWKLEPGMKPEDLDLNEMFGLSLHKAIPLEAFPIFQ</sequence>
<keyword evidence="10" id="KW-0472">Membrane</keyword>
<evidence type="ECO:0000256" key="7">
    <source>
        <dbReference type="ARBA" id="ARBA00023002"/>
    </source>
</evidence>
<name>A0ABR0XNE6_REHGL</name>
<dbReference type="InterPro" id="IPR001128">
    <property type="entry name" value="Cyt_P450"/>
</dbReference>
<evidence type="ECO:0000256" key="4">
    <source>
        <dbReference type="ARBA" id="ARBA00022692"/>
    </source>
</evidence>
<proteinExistence type="inferred from homology"/>
<reference evidence="11 12" key="1">
    <citation type="journal article" date="2021" name="Comput. Struct. Biotechnol. J.">
        <title>De novo genome assembly of the potent medicinal plant Rehmannia glutinosa using nanopore technology.</title>
        <authorList>
            <person name="Ma L."/>
            <person name="Dong C."/>
            <person name="Song C."/>
            <person name="Wang X."/>
            <person name="Zheng X."/>
            <person name="Niu Y."/>
            <person name="Chen S."/>
            <person name="Feng W."/>
        </authorList>
    </citation>
    <scope>NUCLEOTIDE SEQUENCE [LARGE SCALE GENOMIC DNA]</scope>
    <source>
        <strain evidence="11">DH-2019</strain>
    </source>
</reference>
<protein>
    <submittedName>
        <fullName evidence="11">Uncharacterized protein</fullName>
    </submittedName>
</protein>
<keyword evidence="8" id="KW-0408">Iron</keyword>
<dbReference type="EMBL" id="JABTTQ020000003">
    <property type="protein sequence ID" value="KAK6160664.1"/>
    <property type="molecule type" value="Genomic_DNA"/>
</dbReference>
<evidence type="ECO:0000256" key="9">
    <source>
        <dbReference type="ARBA" id="ARBA00023033"/>
    </source>
</evidence>
<keyword evidence="9" id="KW-0503">Monooxygenase</keyword>
<evidence type="ECO:0000256" key="2">
    <source>
        <dbReference type="ARBA" id="ARBA00010617"/>
    </source>
</evidence>
<keyword evidence="6" id="KW-1133">Transmembrane helix</keyword>
<evidence type="ECO:0000256" key="5">
    <source>
        <dbReference type="ARBA" id="ARBA00022723"/>
    </source>
</evidence>
<evidence type="ECO:0000256" key="1">
    <source>
        <dbReference type="ARBA" id="ARBA00004167"/>
    </source>
</evidence>
<dbReference type="SUPFAM" id="SSF48264">
    <property type="entry name" value="Cytochrome P450"/>
    <property type="match status" value="1"/>
</dbReference>
<gene>
    <name evidence="11" type="ORF">DH2020_004045</name>
</gene>
<evidence type="ECO:0000313" key="11">
    <source>
        <dbReference type="EMBL" id="KAK6160664.1"/>
    </source>
</evidence>
<organism evidence="11 12">
    <name type="scientific">Rehmannia glutinosa</name>
    <name type="common">Chinese foxglove</name>
    <dbReference type="NCBI Taxonomy" id="99300"/>
    <lineage>
        <taxon>Eukaryota</taxon>
        <taxon>Viridiplantae</taxon>
        <taxon>Streptophyta</taxon>
        <taxon>Embryophyta</taxon>
        <taxon>Tracheophyta</taxon>
        <taxon>Spermatophyta</taxon>
        <taxon>Magnoliopsida</taxon>
        <taxon>eudicotyledons</taxon>
        <taxon>Gunneridae</taxon>
        <taxon>Pentapetalae</taxon>
        <taxon>asterids</taxon>
        <taxon>lamiids</taxon>
        <taxon>Lamiales</taxon>
        <taxon>Orobanchaceae</taxon>
        <taxon>Rehmannieae</taxon>
        <taxon>Rehmannia</taxon>
    </lineage>
</organism>
<keyword evidence="3" id="KW-0349">Heme</keyword>
<evidence type="ECO:0000256" key="6">
    <source>
        <dbReference type="ARBA" id="ARBA00022989"/>
    </source>
</evidence>
<dbReference type="PANTHER" id="PTHR47950">
    <property type="entry name" value="CYTOCHROME P450, FAMILY 76, SUBFAMILY C, POLYPEPTIDE 5-RELATED"/>
    <property type="match status" value="1"/>
</dbReference>
<comment type="caution">
    <text evidence="11">The sequence shown here is derived from an EMBL/GenBank/DDBJ whole genome shotgun (WGS) entry which is preliminary data.</text>
</comment>
<evidence type="ECO:0000256" key="10">
    <source>
        <dbReference type="ARBA" id="ARBA00023136"/>
    </source>
</evidence>
<dbReference type="PRINTS" id="PR00463">
    <property type="entry name" value="EP450I"/>
</dbReference>
<dbReference type="PRINTS" id="PR00385">
    <property type="entry name" value="P450"/>
</dbReference>
<keyword evidence="4" id="KW-0812">Transmembrane</keyword>
<keyword evidence="5" id="KW-0479">Metal-binding</keyword>
<comment type="subcellular location">
    <subcellularLocation>
        <location evidence="1">Membrane</location>
        <topology evidence="1">Single-pass membrane protein</topology>
    </subcellularLocation>
</comment>
<evidence type="ECO:0000313" key="12">
    <source>
        <dbReference type="Proteomes" id="UP001318860"/>
    </source>
</evidence>
<dbReference type="PANTHER" id="PTHR47950:SF4">
    <property type="entry name" value="GERANIOL 8-HYDROXYLASE-LIKE"/>
    <property type="match status" value="1"/>
</dbReference>
<accession>A0ABR0XNE6</accession>
<dbReference type="InterPro" id="IPR002401">
    <property type="entry name" value="Cyt_P450_E_grp-I"/>
</dbReference>
<comment type="similarity">
    <text evidence="2">Belongs to the cytochrome P450 family.</text>
</comment>